<accession>A0A9D1SVP7</accession>
<dbReference type="InterPro" id="IPR029026">
    <property type="entry name" value="tRNA_m1G_MTases_N"/>
</dbReference>
<feature type="binding site" evidence="15 16">
    <location>
        <position position="110"/>
    </location>
    <ligand>
        <name>S-adenosyl-L-methionine</name>
        <dbReference type="ChEBI" id="CHEBI:59789"/>
    </ligand>
</feature>
<evidence type="ECO:0000256" key="5">
    <source>
        <dbReference type="ARBA" id="ARBA00012807"/>
    </source>
</evidence>
<organism evidence="19 20">
    <name type="scientific">Candidatus Limadaptatus stercoripullorum</name>
    <dbReference type="NCBI Taxonomy" id="2840846"/>
    <lineage>
        <taxon>Bacteria</taxon>
        <taxon>Bacillati</taxon>
        <taxon>Bacillota</taxon>
        <taxon>Clostridia</taxon>
        <taxon>Eubacteriales</taxon>
        <taxon>Candidatus Limadaptatus</taxon>
    </lineage>
</organism>
<keyword evidence="7 15" id="KW-0963">Cytoplasm</keyword>
<evidence type="ECO:0000256" key="1">
    <source>
        <dbReference type="ARBA" id="ARBA00002634"/>
    </source>
</evidence>
<evidence type="ECO:0000313" key="20">
    <source>
        <dbReference type="Proteomes" id="UP000886857"/>
    </source>
</evidence>
<evidence type="ECO:0000256" key="3">
    <source>
        <dbReference type="ARBA" id="ARBA00007630"/>
    </source>
</evidence>
<dbReference type="InterPro" id="IPR002649">
    <property type="entry name" value="tRNA_m1G_MeTrfase_TrmD"/>
</dbReference>
<keyword evidence="11 15" id="KW-0819">tRNA processing</keyword>
<evidence type="ECO:0000256" key="2">
    <source>
        <dbReference type="ARBA" id="ARBA00004496"/>
    </source>
</evidence>
<reference evidence="19" key="2">
    <citation type="journal article" date="2021" name="PeerJ">
        <title>Extensive microbial diversity within the chicken gut microbiome revealed by metagenomics and culture.</title>
        <authorList>
            <person name="Gilroy R."/>
            <person name="Ravi A."/>
            <person name="Getino M."/>
            <person name="Pursley I."/>
            <person name="Horton D.L."/>
            <person name="Alikhan N.F."/>
            <person name="Baker D."/>
            <person name="Gharbi K."/>
            <person name="Hall N."/>
            <person name="Watson M."/>
            <person name="Adriaenssens E.M."/>
            <person name="Foster-Nyarko E."/>
            <person name="Jarju S."/>
            <person name="Secka A."/>
            <person name="Antonio M."/>
            <person name="Oren A."/>
            <person name="Chaudhuri R.R."/>
            <person name="La Ragione R."/>
            <person name="Hildebrand F."/>
            <person name="Pallen M.J."/>
        </authorList>
    </citation>
    <scope>NUCLEOTIDE SEQUENCE</scope>
    <source>
        <strain evidence="19">10406</strain>
    </source>
</reference>
<comment type="function">
    <text evidence="1 15 17">Specifically methylates guanosine-37 in various tRNAs.</text>
</comment>
<dbReference type="EMBL" id="DVOE01000005">
    <property type="protein sequence ID" value="HIU98298.1"/>
    <property type="molecule type" value="Genomic_DNA"/>
</dbReference>
<dbReference type="FunFam" id="3.40.1280.10:FF:000001">
    <property type="entry name" value="tRNA (guanine-N(1)-)-methyltransferase"/>
    <property type="match status" value="1"/>
</dbReference>
<dbReference type="EC" id="2.1.1.228" evidence="5 15"/>
<name>A0A9D1SVP7_9FIRM</name>
<dbReference type="InterPro" id="IPR016009">
    <property type="entry name" value="tRNA_MeTrfase_TRMD/TRM10"/>
</dbReference>
<dbReference type="FunFam" id="1.10.1270.20:FF:000001">
    <property type="entry name" value="tRNA (guanine-N(1)-)-methyltransferase"/>
    <property type="match status" value="1"/>
</dbReference>
<dbReference type="GO" id="GO:0005829">
    <property type="term" value="C:cytosol"/>
    <property type="evidence" value="ECO:0007669"/>
    <property type="project" value="TreeGrafter"/>
</dbReference>
<sequence length="233" mass="25816">MRFDVLTIFPEYFEVMHTGIMGRAVRDGRFSLVVTNIRDYSLDKHHKTDDYPYGGGAGMVMTPDPVMRAIEAVDPDHEALRIYLSPKGVPFCQEMAEELASRERVLLLSGGYEGIDERIIELGIDREVSIGDYVLTGGELPALVVMNATARYIDGVLGSEESTDEESFASGLLEYPHYTRPRVYRGLAVPDVLVSGDHGEVAKWRAARSLEITAERRPDLLAKLGIKAPKTDG</sequence>
<dbReference type="GO" id="GO:0052906">
    <property type="term" value="F:tRNA (guanine(37)-N1)-methyltransferase activity"/>
    <property type="evidence" value="ECO:0007669"/>
    <property type="project" value="UniProtKB-UniRule"/>
</dbReference>
<evidence type="ECO:0000256" key="14">
    <source>
        <dbReference type="ARBA" id="ARBA00047783"/>
    </source>
</evidence>
<dbReference type="SUPFAM" id="SSF75217">
    <property type="entry name" value="alpha/beta knot"/>
    <property type="match status" value="1"/>
</dbReference>
<evidence type="ECO:0000256" key="13">
    <source>
        <dbReference type="ARBA" id="ARBA00033392"/>
    </source>
</evidence>
<comment type="similarity">
    <text evidence="3 15 17">Belongs to the RNA methyltransferase TrmD family.</text>
</comment>
<dbReference type="PANTHER" id="PTHR46417">
    <property type="entry name" value="TRNA (GUANINE-N(1)-)-METHYLTRANSFERASE"/>
    <property type="match status" value="1"/>
</dbReference>
<dbReference type="HAMAP" id="MF_00605">
    <property type="entry name" value="TrmD"/>
    <property type="match status" value="1"/>
</dbReference>
<comment type="catalytic activity">
    <reaction evidence="14 15 17">
        <text>guanosine(37) in tRNA + S-adenosyl-L-methionine = N(1)-methylguanosine(37) in tRNA + S-adenosyl-L-homocysteine + H(+)</text>
        <dbReference type="Rhea" id="RHEA:36899"/>
        <dbReference type="Rhea" id="RHEA-COMP:10145"/>
        <dbReference type="Rhea" id="RHEA-COMP:10147"/>
        <dbReference type="ChEBI" id="CHEBI:15378"/>
        <dbReference type="ChEBI" id="CHEBI:57856"/>
        <dbReference type="ChEBI" id="CHEBI:59789"/>
        <dbReference type="ChEBI" id="CHEBI:73542"/>
        <dbReference type="ChEBI" id="CHEBI:74269"/>
        <dbReference type="EC" id="2.1.1.228"/>
    </reaction>
</comment>
<protein>
    <recommendedName>
        <fullName evidence="6 15">tRNA (guanine-N(1)-)-methyltransferase</fullName>
        <ecNumber evidence="5 15">2.1.1.228</ecNumber>
    </recommendedName>
    <alternativeName>
        <fullName evidence="12 15">M1G-methyltransferase</fullName>
    </alternativeName>
    <alternativeName>
        <fullName evidence="13 15">tRNA [GM37] methyltransferase</fullName>
    </alternativeName>
</protein>
<dbReference type="NCBIfam" id="TIGR00088">
    <property type="entry name" value="trmD"/>
    <property type="match status" value="1"/>
</dbReference>
<evidence type="ECO:0000256" key="6">
    <source>
        <dbReference type="ARBA" id="ARBA00014679"/>
    </source>
</evidence>
<evidence type="ECO:0000256" key="16">
    <source>
        <dbReference type="PIRSR" id="PIRSR000386-1"/>
    </source>
</evidence>
<evidence type="ECO:0000256" key="9">
    <source>
        <dbReference type="ARBA" id="ARBA00022679"/>
    </source>
</evidence>
<proteinExistence type="inferred from homology"/>
<dbReference type="Proteomes" id="UP000886857">
    <property type="component" value="Unassembled WGS sequence"/>
</dbReference>
<evidence type="ECO:0000256" key="17">
    <source>
        <dbReference type="RuleBase" id="RU003464"/>
    </source>
</evidence>
<dbReference type="PIRSF" id="PIRSF000386">
    <property type="entry name" value="tRNA_mtase"/>
    <property type="match status" value="1"/>
</dbReference>
<keyword evidence="8 15" id="KW-0489">Methyltransferase</keyword>
<comment type="subcellular location">
    <subcellularLocation>
        <location evidence="2 15 17">Cytoplasm</location>
    </subcellularLocation>
</comment>
<evidence type="ECO:0000256" key="10">
    <source>
        <dbReference type="ARBA" id="ARBA00022691"/>
    </source>
</evidence>
<feature type="binding site" evidence="15 16">
    <location>
        <begin position="130"/>
        <end position="135"/>
    </location>
    <ligand>
        <name>S-adenosyl-L-methionine</name>
        <dbReference type="ChEBI" id="CHEBI:59789"/>
    </ligand>
</feature>
<evidence type="ECO:0000256" key="11">
    <source>
        <dbReference type="ARBA" id="ARBA00022694"/>
    </source>
</evidence>
<evidence type="ECO:0000259" key="18">
    <source>
        <dbReference type="Pfam" id="PF01746"/>
    </source>
</evidence>
<evidence type="ECO:0000256" key="12">
    <source>
        <dbReference type="ARBA" id="ARBA00029736"/>
    </source>
</evidence>
<dbReference type="InterPro" id="IPR023148">
    <property type="entry name" value="tRNA_m1G_MeTrfase_C_sf"/>
</dbReference>
<reference evidence="19" key="1">
    <citation type="submission" date="2020-10" db="EMBL/GenBank/DDBJ databases">
        <authorList>
            <person name="Gilroy R."/>
        </authorList>
    </citation>
    <scope>NUCLEOTIDE SEQUENCE</scope>
    <source>
        <strain evidence="19">10406</strain>
    </source>
</reference>
<comment type="caution">
    <text evidence="19">The sequence shown here is derived from an EMBL/GenBank/DDBJ whole genome shotgun (WGS) entry which is preliminary data.</text>
</comment>
<comment type="subunit">
    <text evidence="4 15 17">Homodimer.</text>
</comment>
<evidence type="ECO:0000256" key="4">
    <source>
        <dbReference type="ARBA" id="ARBA00011738"/>
    </source>
</evidence>
<dbReference type="AlphaFoldDB" id="A0A9D1SVP7"/>
<dbReference type="InterPro" id="IPR029028">
    <property type="entry name" value="Alpha/beta_knot_MTases"/>
</dbReference>
<dbReference type="Gene3D" id="3.40.1280.10">
    <property type="match status" value="1"/>
</dbReference>
<dbReference type="CDD" id="cd18080">
    <property type="entry name" value="TrmD-like"/>
    <property type="match status" value="1"/>
</dbReference>
<keyword evidence="9 15" id="KW-0808">Transferase</keyword>
<dbReference type="Pfam" id="PF01746">
    <property type="entry name" value="tRNA_m1G_MT"/>
    <property type="match status" value="1"/>
</dbReference>
<evidence type="ECO:0000256" key="7">
    <source>
        <dbReference type="ARBA" id="ARBA00022490"/>
    </source>
</evidence>
<gene>
    <name evidence="15 19" type="primary">trmD</name>
    <name evidence="19" type="ORF">IAC73_00440</name>
</gene>
<feature type="domain" description="tRNA methyltransferase TRMD/TRM10-type" evidence="18">
    <location>
        <begin position="1"/>
        <end position="222"/>
    </location>
</feature>
<evidence type="ECO:0000313" key="19">
    <source>
        <dbReference type="EMBL" id="HIU98298.1"/>
    </source>
</evidence>
<keyword evidence="10 15" id="KW-0949">S-adenosyl-L-methionine</keyword>
<evidence type="ECO:0000256" key="15">
    <source>
        <dbReference type="HAMAP-Rule" id="MF_00605"/>
    </source>
</evidence>
<dbReference type="NCBIfam" id="NF000648">
    <property type="entry name" value="PRK00026.1"/>
    <property type="match status" value="1"/>
</dbReference>
<dbReference type="PANTHER" id="PTHR46417:SF1">
    <property type="entry name" value="TRNA (GUANINE-N(1)-)-METHYLTRANSFERASE"/>
    <property type="match status" value="1"/>
</dbReference>
<dbReference type="Gene3D" id="1.10.1270.20">
    <property type="entry name" value="tRNA(m1g37)methyltransferase, domain 2"/>
    <property type="match status" value="1"/>
</dbReference>
<dbReference type="GO" id="GO:0002939">
    <property type="term" value="P:tRNA N1-guanine methylation"/>
    <property type="evidence" value="ECO:0007669"/>
    <property type="project" value="TreeGrafter"/>
</dbReference>
<evidence type="ECO:0000256" key="8">
    <source>
        <dbReference type="ARBA" id="ARBA00022603"/>
    </source>
</evidence>